<evidence type="ECO:0000256" key="5">
    <source>
        <dbReference type="ARBA" id="ARBA00022729"/>
    </source>
</evidence>
<dbReference type="Gene3D" id="2.40.160.60">
    <property type="entry name" value="Outer membrane protein transport protein (OMPP1/FadL/TodX)"/>
    <property type="match status" value="1"/>
</dbReference>
<evidence type="ECO:0000313" key="10">
    <source>
        <dbReference type="Proteomes" id="UP000242886"/>
    </source>
</evidence>
<dbReference type="PANTHER" id="PTHR35093">
    <property type="entry name" value="OUTER MEMBRANE PROTEIN NMB0088-RELATED"/>
    <property type="match status" value="1"/>
</dbReference>
<dbReference type="GO" id="GO:0015483">
    <property type="term" value="F:long-chain fatty acid transporting porin activity"/>
    <property type="evidence" value="ECO:0007669"/>
    <property type="project" value="TreeGrafter"/>
</dbReference>
<comment type="subcellular location">
    <subcellularLocation>
        <location evidence="1">Cell outer membrane</location>
        <topology evidence="1">Multi-pass membrane protein</topology>
    </subcellularLocation>
</comment>
<evidence type="ECO:0000256" key="4">
    <source>
        <dbReference type="ARBA" id="ARBA00022692"/>
    </source>
</evidence>
<evidence type="ECO:0000256" key="3">
    <source>
        <dbReference type="ARBA" id="ARBA00022452"/>
    </source>
</evidence>
<protein>
    <submittedName>
        <fullName evidence="9">Long-chain fatty acid transport protein</fullName>
    </submittedName>
</protein>
<name>A0A7Z7HRE8_9PROT</name>
<feature type="signal peptide" evidence="8">
    <location>
        <begin position="1"/>
        <end position="32"/>
    </location>
</feature>
<keyword evidence="6" id="KW-0472">Membrane</keyword>
<keyword evidence="3" id="KW-1134">Transmembrane beta strand</keyword>
<evidence type="ECO:0000313" key="9">
    <source>
        <dbReference type="EMBL" id="SMB25991.1"/>
    </source>
</evidence>
<dbReference type="SUPFAM" id="SSF56935">
    <property type="entry name" value="Porins"/>
    <property type="match status" value="1"/>
</dbReference>
<evidence type="ECO:0000256" key="2">
    <source>
        <dbReference type="ARBA" id="ARBA00008163"/>
    </source>
</evidence>
<keyword evidence="7" id="KW-0998">Cell outer membrane</keyword>
<keyword evidence="5 8" id="KW-0732">Signal</keyword>
<dbReference type="RefSeq" id="WP_154716571.1">
    <property type="nucleotide sequence ID" value="NZ_LT837803.1"/>
</dbReference>
<evidence type="ECO:0000256" key="6">
    <source>
        <dbReference type="ARBA" id="ARBA00023136"/>
    </source>
</evidence>
<comment type="similarity">
    <text evidence="2">Belongs to the OmpP1/FadL family.</text>
</comment>
<evidence type="ECO:0000256" key="7">
    <source>
        <dbReference type="ARBA" id="ARBA00023237"/>
    </source>
</evidence>
<reference evidence="9" key="1">
    <citation type="submission" date="2017-03" db="EMBL/GenBank/DDBJ databases">
        <authorList>
            <consortium name="AG Boll"/>
        </authorList>
    </citation>
    <scope>NUCLEOTIDE SEQUENCE [LARGE SCALE GENOMIC DNA]</scope>
    <source>
        <strain evidence="9">Chol</strain>
    </source>
</reference>
<evidence type="ECO:0000256" key="8">
    <source>
        <dbReference type="SAM" id="SignalP"/>
    </source>
</evidence>
<dbReference type="AlphaFoldDB" id="A0A7Z7HRE8"/>
<evidence type="ECO:0000256" key="1">
    <source>
        <dbReference type="ARBA" id="ARBA00004571"/>
    </source>
</evidence>
<proteinExistence type="inferred from homology"/>
<dbReference type="GO" id="GO:0009279">
    <property type="term" value="C:cell outer membrane"/>
    <property type="evidence" value="ECO:0007669"/>
    <property type="project" value="UniProtKB-SubCell"/>
</dbReference>
<dbReference type="EMBL" id="LT837803">
    <property type="protein sequence ID" value="SMB25991.1"/>
    <property type="molecule type" value="Genomic_DNA"/>
</dbReference>
<gene>
    <name evidence="9" type="ORF">SDENCHOL_20023</name>
</gene>
<accession>A0A7Z7HRE8</accession>
<keyword evidence="10" id="KW-1185">Reference proteome</keyword>
<dbReference type="Proteomes" id="UP000242886">
    <property type="component" value="Chromosome SDENCHOL"/>
</dbReference>
<keyword evidence="4" id="KW-0812">Transmembrane</keyword>
<sequence length="475" mass="50830">MQKNSHSPSLVRHALQTLPALVAALFAGHAGASGFQLLEQNASGIGNAFAGSAAVAEDASTVFFNPAGMAYLTPNKKHLAFGLDLIKPQAKFSDRGSVAAYQQVLGNGNGGDAGDLAYVPHAYFVIPLSQQISFGLGMGAPFGLKTEYDPDWNGRFHGIKSDVKTINLNPSLSFKLNDQIAIGVGANWQRLKGEFSSAVNYAALIGYLHGQPGLGGLGLNGLIPTAGYGFSNISGDDSAWGYNLGVLWQATPATRLGLSYRSEMKYHVTGTAGFTPNANLATALGLIATNISQSTADAIAAGLPTRGGAVYMDIKLPDTWILSAQHRLDDRWELLGDLSWTGWSKIQSLDFYYANDNSLLSGTPERWRDTLRVALGTNYKLDGQWTLRGGLAFDEAPVPDSTRTPRLPDSDRTWLSFGAQYRMDADSNLDIGYSHLFVKKSSIYDDGGNPANSGVLIGGYKNSVDILGVQYSKQF</sequence>
<organism evidence="9 10">
    <name type="scientific">Sterolibacterium denitrificans</name>
    <dbReference type="NCBI Taxonomy" id="157592"/>
    <lineage>
        <taxon>Bacteria</taxon>
        <taxon>Pseudomonadati</taxon>
        <taxon>Pseudomonadota</taxon>
        <taxon>Betaproteobacteria</taxon>
        <taxon>Nitrosomonadales</taxon>
        <taxon>Sterolibacteriaceae</taxon>
        <taxon>Sterolibacterium</taxon>
    </lineage>
</organism>
<dbReference type="Pfam" id="PF03349">
    <property type="entry name" value="Toluene_X"/>
    <property type="match status" value="1"/>
</dbReference>
<feature type="chain" id="PRO_5030747728" evidence="8">
    <location>
        <begin position="33"/>
        <end position="475"/>
    </location>
</feature>
<dbReference type="PANTHER" id="PTHR35093:SF8">
    <property type="entry name" value="OUTER MEMBRANE PROTEIN NMB0088-RELATED"/>
    <property type="match status" value="1"/>
</dbReference>
<dbReference type="InterPro" id="IPR005017">
    <property type="entry name" value="OMPP1/FadL/TodX"/>
</dbReference>